<dbReference type="GO" id="GO:0008270">
    <property type="term" value="F:zinc ion binding"/>
    <property type="evidence" value="ECO:0007669"/>
    <property type="project" value="UniProtKB-KW"/>
</dbReference>
<dbReference type="PROSITE" id="PS50114">
    <property type="entry name" value="GATA_ZN_FINGER_2"/>
    <property type="match status" value="1"/>
</dbReference>
<protein>
    <submittedName>
        <fullName evidence="9">Similar to S.cerevisiae protein GAT2 (Protein containing GATA family zinc finger motifs)</fullName>
    </submittedName>
</protein>
<feature type="compositionally biased region" description="Low complexity" evidence="7">
    <location>
        <begin position="39"/>
        <end position="53"/>
    </location>
</feature>
<evidence type="ECO:0000256" key="7">
    <source>
        <dbReference type="SAM" id="MobiDB-lite"/>
    </source>
</evidence>
<dbReference type="OrthoDB" id="2162994at2759"/>
<evidence type="ECO:0000256" key="4">
    <source>
        <dbReference type="ARBA" id="ARBA00023015"/>
    </source>
</evidence>
<reference evidence="10" key="1">
    <citation type="journal article" date="2017" name="Nucleic Acids Res.">
        <title>Proteogenomics produces comprehensive and highly accurate protein-coding gene annotation in a complete genome assembly of Malassezia sympodialis.</title>
        <authorList>
            <person name="Zhu Y."/>
            <person name="Engstroem P.G."/>
            <person name="Tellgren-Roth C."/>
            <person name="Baudo C.D."/>
            <person name="Kennell J.C."/>
            <person name="Sun S."/>
            <person name="Billmyre R.B."/>
            <person name="Schroeder M.S."/>
            <person name="Andersson A."/>
            <person name="Holm T."/>
            <person name="Sigurgeirsson B."/>
            <person name="Wu G."/>
            <person name="Sankaranarayanan S.R."/>
            <person name="Siddharthan R."/>
            <person name="Sanyal K."/>
            <person name="Lundeberg J."/>
            <person name="Nystedt B."/>
            <person name="Boekhout T."/>
            <person name="Dawson T.L. Jr."/>
            <person name="Heitman J."/>
            <person name="Scheynius A."/>
            <person name="Lehtioe J."/>
        </authorList>
    </citation>
    <scope>NUCLEOTIDE SEQUENCE [LARGE SCALE GENOMIC DNA]</scope>
    <source>
        <strain evidence="10">ATCC 42132</strain>
    </source>
</reference>
<dbReference type="SUPFAM" id="SSF57716">
    <property type="entry name" value="Glucocorticoid receptor-like (DNA-binding domain)"/>
    <property type="match status" value="1"/>
</dbReference>
<dbReference type="Gene3D" id="3.30.50.10">
    <property type="entry name" value="Erythroid Transcription Factor GATA-1, subunit A"/>
    <property type="match status" value="1"/>
</dbReference>
<evidence type="ECO:0000256" key="1">
    <source>
        <dbReference type="ARBA" id="ARBA00022723"/>
    </source>
</evidence>
<keyword evidence="1" id="KW-0479">Metal-binding</keyword>
<feature type="domain" description="GATA-type" evidence="8">
    <location>
        <begin position="316"/>
        <end position="345"/>
    </location>
</feature>
<keyword evidence="4" id="KW-0805">Transcription regulation</keyword>
<keyword evidence="5" id="KW-0804">Transcription</keyword>
<dbReference type="Proteomes" id="UP000186303">
    <property type="component" value="Chromosome 2"/>
</dbReference>
<evidence type="ECO:0000313" key="10">
    <source>
        <dbReference type="Proteomes" id="UP000186303"/>
    </source>
</evidence>
<evidence type="ECO:0000256" key="3">
    <source>
        <dbReference type="ARBA" id="ARBA00022833"/>
    </source>
</evidence>
<proteinExistence type="predicted"/>
<dbReference type="InterPro" id="IPR013088">
    <property type="entry name" value="Znf_NHR/GATA"/>
</dbReference>
<dbReference type="CDD" id="cd00202">
    <property type="entry name" value="ZnF_GATA"/>
    <property type="match status" value="1"/>
</dbReference>
<dbReference type="VEuPathDB" id="FungiDB:MSYG_1613"/>
<feature type="region of interest" description="Disordered" evidence="7">
    <location>
        <begin position="253"/>
        <end position="290"/>
    </location>
</feature>
<evidence type="ECO:0000313" key="9">
    <source>
        <dbReference type="EMBL" id="SHO77272.1"/>
    </source>
</evidence>
<feature type="compositionally biased region" description="Polar residues" evidence="7">
    <location>
        <begin position="398"/>
        <end position="413"/>
    </location>
</feature>
<evidence type="ECO:0000256" key="5">
    <source>
        <dbReference type="ARBA" id="ARBA00023163"/>
    </source>
</evidence>
<dbReference type="InterPro" id="IPR000679">
    <property type="entry name" value="Znf_GATA"/>
</dbReference>
<feature type="region of interest" description="Disordered" evidence="7">
    <location>
        <begin position="397"/>
        <end position="422"/>
    </location>
</feature>
<keyword evidence="3" id="KW-0862">Zinc</keyword>
<feature type="region of interest" description="Disordered" evidence="7">
    <location>
        <begin position="1"/>
        <end position="89"/>
    </location>
</feature>
<organism evidence="9 10">
    <name type="scientific">Malassezia sympodialis (strain ATCC 42132)</name>
    <name type="common">Atopic eczema-associated yeast</name>
    <dbReference type="NCBI Taxonomy" id="1230383"/>
    <lineage>
        <taxon>Eukaryota</taxon>
        <taxon>Fungi</taxon>
        <taxon>Dikarya</taxon>
        <taxon>Basidiomycota</taxon>
        <taxon>Ustilaginomycotina</taxon>
        <taxon>Malasseziomycetes</taxon>
        <taxon>Malasseziales</taxon>
        <taxon>Malasseziaceae</taxon>
        <taxon>Malassezia</taxon>
    </lineage>
</organism>
<keyword evidence="2 6" id="KW-0863">Zinc-finger</keyword>
<evidence type="ECO:0000256" key="6">
    <source>
        <dbReference type="PROSITE-ProRule" id="PRU00094"/>
    </source>
</evidence>
<dbReference type="Pfam" id="PF00320">
    <property type="entry name" value="GATA"/>
    <property type="match status" value="1"/>
</dbReference>
<keyword evidence="10" id="KW-1185">Reference proteome</keyword>
<dbReference type="PANTHER" id="PTHR47172:SF24">
    <property type="entry name" value="GATA ZINC FINGER DOMAIN-CONTAINING PROTEIN 14-RELATED"/>
    <property type="match status" value="1"/>
</dbReference>
<dbReference type="PROSITE" id="PS00344">
    <property type="entry name" value="GATA_ZN_FINGER_1"/>
    <property type="match status" value="1"/>
</dbReference>
<dbReference type="GO" id="GO:0006355">
    <property type="term" value="P:regulation of DNA-templated transcription"/>
    <property type="evidence" value="ECO:0007669"/>
    <property type="project" value="InterPro"/>
</dbReference>
<dbReference type="AlphaFoldDB" id="A0A1M8A476"/>
<evidence type="ECO:0000259" key="8">
    <source>
        <dbReference type="PROSITE" id="PS50114"/>
    </source>
</evidence>
<name>A0A1M8A476_MALS4</name>
<dbReference type="GO" id="GO:0043565">
    <property type="term" value="F:sequence-specific DNA binding"/>
    <property type="evidence" value="ECO:0007669"/>
    <property type="project" value="InterPro"/>
</dbReference>
<dbReference type="PANTHER" id="PTHR47172">
    <property type="entry name" value="OS01G0976800 PROTEIN"/>
    <property type="match status" value="1"/>
</dbReference>
<accession>A0A1M8A476</accession>
<feature type="compositionally biased region" description="Polar residues" evidence="7">
    <location>
        <begin position="10"/>
        <end position="38"/>
    </location>
</feature>
<gene>
    <name evidence="9" type="ORF">MSYG_1613</name>
</gene>
<evidence type="ECO:0000256" key="2">
    <source>
        <dbReference type="ARBA" id="ARBA00022771"/>
    </source>
</evidence>
<dbReference type="SMART" id="SM00401">
    <property type="entry name" value="ZnF_GATA"/>
    <property type="match status" value="1"/>
</dbReference>
<sequence>MSNISHERSVPTSERSSTTEIGQVNTGSIPISQATVGQASNSMNSAASTNYSSPSPPPPAPLSSLQAQPLHSYESSTEHNMRASRTTEPTNSSYVNYAMSRGAAPIGAVPWPATSNASMDPSVLYSLERIHSASMALCNTVSEYLSAQNQVPRSDELSALLPIVSEINQEIRTLTSSQDGRAGRDYMDVAPYYPWLPGSNTSTYWSPNTRDEREAKPIRIDEGKSQFQRENSSVRNKSERAIQRGIRVSAAADEPGLSGHYANEHEPLVSAGSRPEPYGSYSVRTSKGSVSDLNASQQTYVPKYKKRSRAPAPGVCHSCGNSDTPEWRRGPDGARTLCNACGLHFAKLVRRRTLEYASAAPGVPIPPVTIAELRQSTNVNTNSPSVAQADDERARIATETSASLPLRSSTDVATGSRVVEEP</sequence>
<dbReference type="EMBL" id="LT671822">
    <property type="protein sequence ID" value="SHO77272.1"/>
    <property type="molecule type" value="Genomic_DNA"/>
</dbReference>
<dbReference type="OMA" id="PAPGVCH"/>